<sequence>MNIKAEHALTVGATLGEGPIWVDEALWFVDIKQQRIYRHDPATGALDHWPAPEMVGWVLPAEPGKFVAGLRSGPHRFDPATGTFVPIAGVDTDLPANRLNDAALDPAGRIWFGTMDNDEAALSGRLYRLDGTTVTDSGADPVAITNGPAISPAGDRLYHVDTIGKRITVHPLSPDGTLGAGETFLTFHMDDGYPDGAICDAEGGVWLGLYSGWEARRYAPDGTLTDVVEFPVANITKIALGGPDGRTAYATTARQGLDDTALAAQPLAGDIFTFRVDIPAKPPLRAA</sequence>
<protein>
    <submittedName>
        <fullName evidence="3">SMP-30/gluconolactonase/LRE family protein</fullName>
    </submittedName>
</protein>
<proteinExistence type="inferred from homology"/>
<gene>
    <name evidence="3" type="ORF">JAO74_03280</name>
</gene>
<accession>A0ABS0XLA4</accession>
<evidence type="ECO:0000313" key="3">
    <source>
        <dbReference type="EMBL" id="MBJ6120811.1"/>
    </source>
</evidence>
<comment type="caution">
    <text evidence="3">The sequence shown here is derived from an EMBL/GenBank/DDBJ whole genome shotgun (WGS) entry which is preliminary data.</text>
</comment>
<organism evidence="3 4">
    <name type="scientific">Sphingomonas mollis</name>
    <dbReference type="NCBI Taxonomy" id="2795726"/>
    <lineage>
        <taxon>Bacteria</taxon>
        <taxon>Pseudomonadati</taxon>
        <taxon>Pseudomonadota</taxon>
        <taxon>Alphaproteobacteria</taxon>
        <taxon>Sphingomonadales</taxon>
        <taxon>Sphingomonadaceae</taxon>
        <taxon>Sphingomonas</taxon>
    </lineage>
</organism>
<dbReference type="InterPro" id="IPR013658">
    <property type="entry name" value="SGL"/>
</dbReference>
<dbReference type="Proteomes" id="UP000640426">
    <property type="component" value="Unassembled WGS sequence"/>
</dbReference>
<dbReference type="EMBL" id="JAELXS010000001">
    <property type="protein sequence ID" value="MBJ6120811.1"/>
    <property type="molecule type" value="Genomic_DNA"/>
</dbReference>
<reference evidence="4" key="1">
    <citation type="submission" date="2020-12" db="EMBL/GenBank/DDBJ databases">
        <title>Hymenobacter sp.</title>
        <authorList>
            <person name="Kim M.K."/>
        </authorList>
    </citation>
    <scope>NUCLEOTIDE SEQUENCE [LARGE SCALE GENOMIC DNA]</scope>
    <source>
        <strain evidence="4">BT553</strain>
    </source>
</reference>
<keyword evidence="4" id="KW-1185">Reference proteome</keyword>
<dbReference type="PRINTS" id="PR01790">
    <property type="entry name" value="SMP30FAMILY"/>
</dbReference>
<feature type="domain" description="SMP-30/Gluconolactonase/LRE-like region" evidence="2">
    <location>
        <begin position="15"/>
        <end position="254"/>
    </location>
</feature>
<dbReference type="RefSeq" id="WP_199034933.1">
    <property type="nucleotide sequence ID" value="NZ_JAELXS010000001.1"/>
</dbReference>
<dbReference type="Pfam" id="PF08450">
    <property type="entry name" value="SGL"/>
    <property type="match status" value="1"/>
</dbReference>
<comment type="similarity">
    <text evidence="1">Belongs to the SMP-30/CGR1 family.</text>
</comment>
<evidence type="ECO:0000256" key="1">
    <source>
        <dbReference type="ARBA" id="ARBA00008853"/>
    </source>
</evidence>
<dbReference type="Gene3D" id="2.120.10.30">
    <property type="entry name" value="TolB, C-terminal domain"/>
    <property type="match status" value="1"/>
</dbReference>
<dbReference type="InterPro" id="IPR011042">
    <property type="entry name" value="6-blade_b-propeller_TolB-like"/>
</dbReference>
<dbReference type="InterPro" id="IPR005511">
    <property type="entry name" value="SMP-30"/>
</dbReference>
<dbReference type="PANTHER" id="PTHR10907:SF47">
    <property type="entry name" value="REGUCALCIN"/>
    <property type="match status" value="1"/>
</dbReference>
<evidence type="ECO:0000259" key="2">
    <source>
        <dbReference type="Pfam" id="PF08450"/>
    </source>
</evidence>
<name>A0ABS0XLA4_9SPHN</name>
<evidence type="ECO:0000313" key="4">
    <source>
        <dbReference type="Proteomes" id="UP000640426"/>
    </source>
</evidence>
<dbReference type="SUPFAM" id="SSF63829">
    <property type="entry name" value="Calcium-dependent phosphotriesterase"/>
    <property type="match status" value="1"/>
</dbReference>
<dbReference type="PANTHER" id="PTHR10907">
    <property type="entry name" value="REGUCALCIN"/>
    <property type="match status" value="1"/>
</dbReference>